<dbReference type="RefSeq" id="XP_953885.1">
    <property type="nucleotide sequence ID" value="XM_948792.1"/>
</dbReference>
<dbReference type="STRING" id="5874.Q4UI82"/>
<dbReference type="GO" id="GO:0016592">
    <property type="term" value="C:mediator complex"/>
    <property type="evidence" value="ECO:0007669"/>
    <property type="project" value="InterPro"/>
</dbReference>
<dbReference type="GO" id="GO:0003712">
    <property type="term" value="F:transcription coregulator activity"/>
    <property type="evidence" value="ECO:0007669"/>
    <property type="project" value="InterPro"/>
</dbReference>
<comment type="subunit">
    <text evidence="1">Component of the Mediator complex.</text>
</comment>
<name>Q4UI82_THEAN</name>
<accession>Q4UI82</accession>
<protein>
    <recommendedName>
        <fullName evidence="1">Mediator of RNA polymerase II transcription subunit 7</fullName>
    </recommendedName>
</protein>
<sequence length="138" mass="16139">MDDFNYGFPPPPSFYTNYSLKCTDPDDSLESKLNSIKDEIKEAEGLVFDYKKLKCFQGPLPPFPPNESWYSFGNSEKFHEEEHTLDSETLIRPEPGVVDLREHFRVLYGDFTNSLFTYLDLVKNVRLLIDIRNYLKIS</sequence>
<dbReference type="Proteomes" id="UP000001950">
    <property type="component" value="Chromosome 1"/>
</dbReference>
<dbReference type="KEGG" id="tan:TA06230"/>
<gene>
    <name evidence="2" type="ORF">TA06230</name>
</gene>
<keyword evidence="1" id="KW-0805">Transcription regulation</keyword>
<proteinExistence type="inferred from homology"/>
<comment type="function">
    <text evidence="1">Component of the Mediator complex, a coactivator involved in the regulated transcription of nearly all RNA polymerase II-dependent genes. Mediator functions as a bridge to convey information from gene-specific regulatory proteins to the basal RNA polymerase II transcription machinery.</text>
</comment>
<dbReference type="InParanoid" id="Q4UI82"/>
<keyword evidence="1" id="KW-0010">Activator</keyword>
<keyword evidence="3" id="KW-1185">Reference proteome</keyword>
<evidence type="ECO:0000256" key="1">
    <source>
        <dbReference type="RuleBase" id="RU364060"/>
    </source>
</evidence>
<dbReference type="GeneID" id="3863451"/>
<dbReference type="Pfam" id="PF05983">
    <property type="entry name" value="Med7"/>
    <property type="match status" value="1"/>
</dbReference>
<dbReference type="OMA" id="PNESWYS"/>
<keyword evidence="1" id="KW-0539">Nucleus</keyword>
<reference evidence="2 3" key="1">
    <citation type="journal article" date="2005" name="Science">
        <title>Genome of the host-cell transforming parasite Theileria annulata compared with T. parva.</title>
        <authorList>
            <person name="Pain A."/>
            <person name="Renauld H."/>
            <person name="Berriman M."/>
            <person name="Murphy L."/>
            <person name="Yeats C.A."/>
            <person name="Weir W."/>
            <person name="Kerhornou A."/>
            <person name="Aslett M."/>
            <person name="Bishop R."/>
            <person name="Bouchier C."/>
            <person name="Cochet M."/>
            <person name="Coulson R.M.R."/>
            <person name="Cronin A."/>
            <person name="de Villiers E.P."/>
            <person name="Fraser A."/>
            <person name="Fosker N."/>
            <person name="Gardner M."/>
            <person name="Goble A."/>
            <person name="Griffiths-Jones S."/>
            <person name="Harris D.E."/>
            <person name="Katzer F."/>
            <person name="Larke N."/>
            <person name="Lord A."/>
            <person name="Maser P."/>
            <person name="McKellar S."/>
            <person name="Mooney P."/>
            <person name="Morton F."/>
            <person name="Nene V."/>
            <person name="O'Neil S."/>
            <person name="Price C."/>
            <person name="Quail M.A."/>
            <person name="Rabbinowitsch E."/>
            <person name="Rawlings N.D."/>
            <person name="Rutter S."/>
            <person name="Saunders D."/>
            <person name="Seeger K."/>
            <person name="Shah T."/>
            <person name="Squares R."/>
            <person name="Squares S."/>
            <person name="Tivey A."/>
            <person name="Walker A.R."/>
            <person name="Woodward J."/>
            <person name="Dobbelaere D.A.E."/>
            <person name="Langsley G."/>
            <person name="Rajandream M.A."/>
            <person name="McKeever D."/>
            <person name="Shiels B."/>
            <person name="Tait A."/>
            <person name="Barrell B.G."/>
            <person name="Hall N."/>
        </authorList>
    </citation>
    <scope>NUCLEOTIDE SEQUENCE [LARGE SCALE GENOMIC DNA]</scope>
    <source>
        <strain evidence="3">Ankara</strain>
    </source>
</reference>
<dbReference type="AlphaFoldDB" id="Q4UI82"/>
<dbReference type="GO" id="GO:0006357">
    <property type="term" value="P:regulation of transcription by RNA polymerase II"/>
    <property type="evidence" value="ECO:0007669"/>
    <property type="project" value="InterPro"/>
</dbReference>
<comment type="similarity">
    <text evidence="1">Belongs to the Mediator complex subunit 7 family.</text>
</comment>
<dbReference type="InterPro" id="IPR009244">
    <property type="entry name" value="Mediatior_Med7"/>
</dbReference>
<organism evidence="2 3">
    <name type="scientific">Theileria annulata</name>
    <dbReference type="NCBI Taxonomy" id="5874"/>
    <lineage>
        <taxon>Eukaryota</taxon>
        <taxon>Sar</taxon>
        <taxon>Alveolata</taxon>
        <taxon>Apicomplexa</taxon>
        <taxon>Aconoidasida</taxon>
        <taxon>Piroplasmida</taxon>
        <taxon>Theileriidae</taxon>
        <taxon>Theileria</taxon>
    </lineage>
</organism>
<dbReference type="EMBL" id="CR940347">
    <property type="protein sequence ID" value="CAI73207.1"/>
    <property type="molecule type" value="Genomic_DNA"/>
</dbReference>
<evidence type="ECO:0000313" key="2">
    <source>
        <dbReference type="EMBL" id="CAI73207.1"/>
    </source>
</evidence>
<dbReference type="eggNOG" id="ENOG502SU23">
    <property type="taxonomic scope" value="Eukaryota"/>
</dbReference>
<keyword evidence="1" id="KW-0804">Transcription</keyword>
<comment type="subcellular location">
    <subcellularLocation>
        <location evidence="1">Nucleus</location>
    </subcellularLocation>
</comment>
<dbReference type="OrthoDB" id="10253553at2759"/>
<evidence type="ECO:0000313" key="3">
    <source>
        <dbReference type="Proteomes" id="UP000001950"/>
    </source>
</evidence>
<dbReference type="VEuPathDB" id="PiroplasmaDB:TA06230"/>